<feature type="region of interest" description="Disordered" evidence="1">
    <location>
        <begin position="213"/>
        <end position="358"/>
    </location>
</feature>
<evidence type="ECO:0000256" key="1">
    <source>
        <dbReference type="SAM" id="MobiDB-lite"/>
    </source>
</evidence>
<protein>
    <recommendedName>
        <fullName evidence="2">SKI/SNO/DAC domain-containing protein</fullName>
    </recommendedName>
</protein>
<dbReference type="PANTHER" id="PTHR23187:SF1">
    <property type="entry name" value="ELONGIN BC AND POLYCOMB REPRESSIVE COMPLEX 2-ASSOCIATED PROTEIN"/>
    <property type="match status" value="1"/>
</dbReference>
<feature type="region of interest" description="Disordered" evidence="1">
    <location>
        <begin position="384"/>
        <end position="498"/>
    </location>
</feature>
<dbReference type="InterPro" id="IPR009061">
    <property type="entry name" value="DNA-bd_dom_put_sf"/>
</dbReference>
<dbReference type="AlphaFoldDB" id="A0A9D3X7Z9"/>
<dbReference type="Pfam" id="PF02437">
    <property type="entry name" value="Ski_Sno_DHD"/>
    <property type="match status" value="1"/>
</dbReference>
<dbReference type="Proteomes" id="UP000827986">
    <property type="component" value="Unassembled WGS sequence"/>
</dbReference>
<feature type="compositionally biased region" description="Basic and acidic residues" evidence="1">
    <location>
        <begin position="431"/>
        <end position="442"/>
    </location>
</feature>
<proteinExistence type="predicted"/>
<feature type="region of interest" description="Disordered" evidence="1">
    <location>
        <begin position="521"/>
        <end position="614"/>
    </location>
</feature>
<feature type="compositionally biased region" description="Basic and acidic residues" evidence="1">
    <location>
        <begin position="335"/>
        <end position="350"/>
    </location>
</feature>
<feature type="compositionally biased region" description="Basic residues" evidence="1">
    <location>
        <begin position="590"/>
        <end position="608"/>
    </location>
</feature>
<sequence length="687" mass="73204">MFLSCEGTFGTVPAPVGYSGGFQTGYQEIEGINLGYLQINGTQMFALAQVLSDLFKDIPRTTISKKMETLKIKSRRCDLRELRTLKAIHSVPTRAVKCSLISKADLEALCTSCKSLSPRRRKRKRREQLLRPGPPDLFDCPRQPLRSSCCTQEPGSCGELAPAPHHPPPGLFQNYDKATRGRKGYGLGGRGGLFAGVLSAYPRDLQLLHSAARGAHGAGRAPPQLEPGRPKRCSKGLFPEEKGQGAARKGRLFPGCKRQGTSAGYSSDSDSSLDFGGSSPATSSDSSEEEEDTSCSSEEGSSSESESSSLCSGDSVQSTRYRQAALPRFQQLPHPPREPSGDERLPEPHKAALRPDPNLLLLSQQLWARTLRASTLESLRPLPALGAGAQQQEPELACAKQEPPSSQPSPGCSYPGGDPPQKAGGCGESEPCAKGEDLHKDASNNAASLGPSDQAERQLAALAGRSASQEPALGSAPPPSAQEFAGSLSPAPQRVLGEPRREHFDRLIRQSKLWCYAKGFNADGKSLRPGGRTEPCKAAELQGSGSKSAPSPSPLSNKALRGNGSERNSKRRRLARGAEAERQQNSAKGRPQKTPRRNAPKGKAHCKRLASAGPAPGRNSFSLMGNFPCTPSLVVGEDGDLRPAASLCVKNSCALSKTHPLWSWQVGGSALPVPPSLKFRGYGLEGF</sequence>
<dbReference type="SUPFAM" id="SSF46955">
    <property type="entry name" value="Putative DNA-binding domain"/>
    <property type="match status" value="1"/>
</dbReference>
<dbReference type="Gene3D" id="3.10.260.20">
    <property type="entry name" value="Ski"/>
    <property type="match status" value="1"/>
</dbReference>
<evidence type="ECO:0000259" key="2">
    <source>
        <dbReference type="Pfam" id="PF02437"/>
    </source>
</evidence>
<dbReference type="InterPro" id="IPR027971">
    <property type="entry name" value="EPOP"/>
</dbReference>
<dbReference type="EMBL" id="JAHDVG010000480">
    <property type="protein sequence ID" value="KAH1174185.1"/>
    <property type="molecule type" value="Genomic_DNA"/>
</dbReference>
<feature type="domain" description="SKI/SNO/DAC" evidence="2">
    <location>
        <begin position="27"/>
        <end position="114"/>
    </location>
</feature>
<dbReference type="InterPro" id="IPR003380">
    <property type="entry name" value="SKI/SNO/DAC"/>
</dbReference>
<dbReference type="InterPro" id="IPR052119">
    <property type="entry name" value="ElonginBC-PRC2_ViralRestrict"/>
</dbReference>
<dbReference type="InterPro" id="IPR037000">
    <property type="entry name" value="Ski_DNA-bd_sf"/>
</dbReference>
<feature type="compositionally biased region" description="Low complexity" evidence="1">
    <location>
        <begin position="543"/>
        <end position="560"/>
    </location>
</feature>
<feature type="compositionally biased region" description="Low complexity" evidence="1">
    <location>
        <begin position="262"/>
        <end position="285"/>
    </location>
</feature>
<dbReference type="Pfam" id="PF15223">
    <property type="entry name" value="EPOP"/>
    <property type="match status" value="1"/>
</dbReference>
<reference evidence="3" key="1">
    <citation type="submission" date="2021-09" db="EMBL/GenBank/DDBJ databases">
        <title>The genome of Mauremys mutica provides insights into the evolution of semi-aquatic lifestyle.</title>
        <authorList>
            <person name="Gong S."/>
            <person name="Gao Y."/>
        </authorList>
    </citation>
    <scope>NUCLEOTIDE SEQUENCE</scope>
    <source>
        <strain evidence="3">MM-2020</strain>
        <tissue evidence="3">Muscle</tissue>
    </source>
</reference>
<dbReference type="PANTHER" id="PTHR23187">
    <property type="entry name" value="FLJ44216 PROTEIN-RELATED"/>
    <property type="match status" value="1"/>
</dbReference>
<gene>
    <name evidence="3" type="ORF">KIL84_002329</name>
</gene>
<feature type="compositionally biased region" description="Low complexity" evidence="1">
    <location>
        <begin position="294"/>
        <end position="315"/>
    </location>
</feature>
<comment type="caution">
    <text evidence="3">The sequence shown here is derived from an EMBL/GenBank/DDBJ whole genome shotgun (WGS) entry which is preliminary data.</text>
</comment>
<dbReference type="OrthoDB" id="10014624at2759"/>
<keyword evidence="4" id="KW-1185">Reference proteome</keyword>
<accession>A0A9D3X7Z9</accession>
<evidence type="ECO:0000313" key="3">
    <source>
        <dbReference type="EMBL" id="KAH1174185.1"/>
    </source>
</evidence>
<evidence type="ECO:0000313" key="4">
    <source>
        <dbReference type="Proteomes" id="UP000827986"/>
    </source>
</evidence>
<organism evidence="3 4">
    <name type="scientific">Mauremys mutica</name>
    <name type="common">yellowpond turtle</name>
    <dbReference type="NCBI Taxonomy" id="74926"/>
    <lineage>
        <taxon>Eukaryota</taxon>
        <taxon>Metazoa</taxon>
        <taxon>Chordata</taxon>
        <taxon>Craniata</taxon>
        <taxon>Vertebrata</taxon>
        <taxon>Euteleostomi</taxon>
        <taxon>Archelosauria</taxon>
        <taxon>Testudinata</taxon>
        <taxon>Testudines</taxon>
        <taxon>Cryptodira</taxon>
        <taxon>Durocryptodira</taxon>
        <taxon>Testudinoidea</taxon>
        <taxon>Geoemydidae</taxon>
        <taxon>Geoemydinae</taxon>
        <taxon>Mauremys</taxon>
    </lineage>
</organism>
<name>A0A9D3X7Z9_9SAUR</name>